<protein>
    <submittedName>
        <fullName evidence="3">4-oxalomesaconate tautomerase</fullName>
    </submittedName>
</protein>
<evidence type="ECO:0000256" key="1">
    <source>
        <dbReference type="ARBA" id="ARBA00007673"/>
    </source>
</evidence>
<name>A0A4R6X8K3_9GAMM</name>
<dbReference type="PANTHER" id="PTHR43709:SF3">
    <property type="entry name" value="ISOMERASE YBHH-RELATED"/>
    <property type="match status" value="1"/>
</dbReference>
<proteinExistence type="inferred from homology"/>
<dbReference type="AlphaFoldDB" id="A0A4R6X8K3"/>
<sequence>MSKGIECMWMRGGTSKGAYFLADALPSDEQARADILLRVMGSPDARQIDGMGGADPLTSKVAVVSKSDRDDADVEYLFLQVFVDQAIVTDAQNCGNILAGVGPFAIERGLVDPVEGETEVRIFMCNTGQISVARVQVQDKEVVYEGDARIDGVPGFSAPVPITFKDTAGSSCGALLPTGNAVDVIDGIELTMIDNGMPCVVMRAEDMGITGQETREELEANEVLRAKLESIRLQAGPLMNLGDVKEKSVPKMTMVSAPSNGGAISTRTFIPHRCHASIGVLGAVSVATAAVLKGSPANALATYDAASRMTLDVEHPTGCMTVVLDQDEQGDVSSAALLRTARKLFDGKVFVHKNGL</sequence>
<dbReference type="Gene3D" id="3.10.310.10">
    <property type="entry name" value="Diaminopimelate Epimerase, Chain A, domain 1"/>
    <property type="match status" value="2"/>
</dbReference>
<dbReference type="OrthoDB" id="9779763at2"/>
<gene>
    <name evidence="3" type="ORF">C8D85_0806</name>
</gene>
<dbReference type="RefSeq" id="WP_133560054.1">
    <property type="nucleotide sequence ID" value="NZ_SNZA01000001.1"/>
</dbReference>
<evidence type="ECO:0000256" key="2">
    <source>
        <dbReference type="ARBA" id="ARBA00023235"/>
    </source>
</evidence>
<dbReference type="InterPro" id="IPR007400">
    <property type="entry name" value="PrpF-like"/>
</dbReference>
<dbReference type="InterPro" id="IPR047687">
    <property type="entry name" value="OMA_tautomer-like"/>
</dbReference>
<evidence type="ECO:0000313" key="3">
    <source>
        <dbReference type="EMBL" id="TDR15442.1"/>
    </source>
</evidence>
<dbReference type="GO" id="GO:0016853">
    <property type="term" value="F:isomerase activity"/>
    <property type="evidence" value="ECO:0007669"/>
    <property type="project" value="UniProtKB-KW"/>
</dbReference>
<organism evidence="3 4">
    <name type="scientific">Marinomonas communis</name>
    <dbReference type="NCBI Taxonomy" id="28254"/>
    <lineage>
        <taxon>Bacteria</taxon>
        <taxon>Pseudomonadati</taxon>
        <taxon>Pseudomonadota</taxon>
        <taxon>Gammaproteobacteria</taxon>
        <taxon>Oceanospirillales</taxon>
        <taxon>Oceanospirillaceae</taxon>
        <taxon>Marinomonas</taxon>
    </lineage>
</organism>
<evidence type="ECO:0000313" key="4">
    <source>
        <dbReference type="Proteomes" id="UP000295729"/>
    </source>
</evidence>
<dbReference type="EMBL" id="SNZA01000001">
    <property type="protein sequence ID" value="TDR15442.1"/>
    <property type="molecule type" value="Genomic_DNA"/>
</dbReference>
<dbReference type="Pfam" id="PF04303">
    <property type="entry name" value="PrpF"/>
    <property type="match status" value="1"/>
</dbReference>
<reference evidence="3 4" key="1">
    <citation type="submission" date="2019-03" db="EMBL/GenBank/DDBJ databases">
        <title>Genomic Encyclopedia of Type Strains, Phase IV (KMG-IV): sequencing the most valuable type-strain genomes for metagenomic binning, comparative biology and taxonomic classification.</title>
        <authorList>
            <person name="Goeker M."/>
        </authorList>
    </citation>
    <scope>NUCLEOTIDE SEQUENCE [LARGE SCALE GENOMIC DNA]</scope>
    <source>
        <strain evidence="3 4">DSM 5604</strain>
    </source>
</reference>
<dbReference type="SUPFAM" id="SSF54506">
    <property type="entry name" value="Diaminopimelate epimerase-like"/>
    <property type="match status" value="2"/>
</dbReference>
<dbReference type="PANTHER" id="PTHR43709">
    <property type="entry name" value="ACONITATE ISOMERASE-RELATED"/>
    <property type="match status" value="1"/>
</dbReference>
<dbReference type="NCBIfam" id="NF033377">
    <property type="entry name" value="OMA_tautomer"/>
    <property type="match status" value="1"/>
</dbReference>
<accession>A0A4R6X8K3</accession>
<comment type="similarity">
    <text evidence="1">Belongs to the PrpF family.</text>
</comment>
<dbReference type="Proteomes" id="UP000295729">
    <property type="component" value="Unassembled WGS sequence"/>
</dbReference>
<keyword evidence="4" id="KW-1185">Reference proteome</keyword>
<keyword evidence="2" id="KW-0413">Isomerase</keyword>
<comment type="caution">
    <text evidence="3">The sequence shown here is derived from an EMBL/GenBank/DDBJ whole genome shotgun (WGS) entry which is preliminary data.</text>
</comment>